<keyword evidence="5 15" id="KW-0378">Hydrolase</keyword>
<dbReference type="EMBL" id="PFWZ01000038">
    <property type="protein sequence ID" value="PJA41020.1"/>
    <property type="molecule type" value="Genomic_DNA"/>
</dbReference>
<dbReference type="InterPro" id="IPR011604">
    <property type="entry name" value="PDDEXK-like_dom_sf"/>
</dbReference>
<evidence type="ECO:0000256" key="9">
    <source>
        <dbReference type="ARBA" id="ARBA00023125"/>
    </source>
</evidence>
<dbReference type="InterPro" id="IPR000212">
    <property type="entry name" value="DNA_helicase_UvrD/REP"/>
</dbReference>
<evidence type="ECO:0000256" key="14">
    <source>
        <dbReference type="ARBA" id="ARBA00048988"/>
    </source>
</evidence>
<feature type="coiled-coil region" evidence="16">
    <location>
        <begin position="967"/>
        <end position="994"/>
    </location>
</feature>
<evidence type="ECO:0000256" key="3">
    <source>
        <dbReference type="ARBA" id="ARBA00022741"/>
    </source>
</evidence>
<evidence type="ECO:0000313" key="19">
    <source>
        <dbReference type="EMBL" id="PJA41020.1"/>
    </source>
</evidence>
<evidence type="ECO:0000259" key="18">
    <source>
        <dbReference type="PROSITE" id="PS51217"/>
    </source>
</evidence>
<organism evidence="19 20">
    <name type="scientific">candidate division WWE3 bacterium CG_4_9_14_3_um_filter_39_7</name>
    <dbReference type="NCBI Taxonomy" id="1975080"/>
    <lineage>
        <taxon>Bacteria</taxon>
        <taxon>Katanobacteria</taxon>
    </lineage>
</organism>
<keyword evidence="8 15" id="KW-0067">ATP-binding</keyword>
<evidence type="ECO:0000256" key="10">
    <source>
        <dbReference type="ARBA" id="ARBA00023204"/>
    </source>
</evidence>
<dbReference type="GO" id="GO:0004527">
    <property type="term" value="F:exonuclease activity"/>
    <property type="evidence" value="ECO:0007669"/>
    <property type="project" value="UniProtKB-KW"/>
</dbReference>
<dbReference type="CDD" id="cd17932">
    <property type="entry name" value="DEXQc_UvrD"/>
    <property type="match status" value="1"/>
</dbReference>
<dbReference type="GO" id="GO:0000725">
    <property type="term" value="P:recombinational repair"/>
    <property type="evidence" value="ECO:0007669"/>
    <property type="project" value="TreeGrafter"/>
</dbReference>
<dbReference type="PROSITE" id="PS51198">
    <property type="entry name" value="UVRD_HELICASE_ATP_BIND"/>
    <property type="match status" value="1"/>
</dbReference>
<evidence type="ECO:0000256" key="1">
    <source>
        <dbReference type="ARBA" id="ARBA00009922"/>
    </source>
</evidence>
<dbReference type="PANTHER" id="PTHR11070">
    <property type="entry name" value="UVRD / RECB / PCRA DNA HELICASE FAMILY MEMBER"/>
    <property type="match status" value="1"/>
</dbReference>
<evidence type="ECO:0000313" key="20">
    <source>
        <dbReference type="Proteomes" id="UP000231195"/>
    </source>
</evidence>
<keyword evidence="9" id="KW-0238">DNA-binding</keyword>
<dbReference type="Pfam" id="PF00580">
    <property type="entry name" value="UvrD-helicase"/>
    <property type="match status" value="1"/>
</dbReference>
<reference evidence="20" key="1">
    <citation type="submission" date="2017-09" db="EMBL/GenBank/DDBJ databases">
        <title>Depth-based differentiation of microbial function through sediment-hosted aquifers and enrichment of novel symbionts in the deep terrestrial subsurface.</title>
        <authorList>
            <person name="Probst A.J."/>
            <person name="Ladd B."/>
            <person name="Jarett J.K."/>
            <person name="Geller-Mcgrath D.E."/>
            <person name="Sieber C.M.K."/>
            <person name="Emerson J.B."/>
            <person name="Anantharaman K."/>
            <person name="Thomas B.C."/>
            <person name="Malmstrom R."/>
            <person name="Stieglmeier M."/>
            <person name="Klingl A."/>
            <person name="Woyke T."/>
            <person name="Ryan C.M."/>
            <person name="Banfield J.F."/>
        </authorList>
    </citation>
    <scope>NUCLEOTIDE SEQUENCE [LARGE SCALE GENOMIC DNA]</scope>
</reference>
<keyword evidence="6 15" id="KW-0347">Helicase</keyword>
<keyword evidence="11" id="KW-0413">Isomerase</keyword>
<evidence type="ECO:0000256" key="8">
    <source>
        <dbReference type="ARBA" id="ARBA00022840"/>
    </source>
</evidence>
<protein>
    <recommendedName>
        <fullName evidence="13">DNA 3'-5' helicase</fullName>
        <ecNumber evidence="13">5.6.2.4</ecNumber>
    </recommendedName>
</protein>
<evidence type="ECO:0000256" key="5">
    <source>
        <dbReference type="ARBA" id="ARBA00022801"/>
    </source>
</evidence>
<accession>A0A2M7X4F5</accession>
<dbReference type="Gene3D" id="3.40.50.300">
    <property type="entry name" value="P-loop containing nucleotide triphosphate hydrolases"/>
    <property type="match status" value="2"/>
</dbReference>
<keyword evidence="7" id="KW-0269">Exonuclease</keyword>
<dbReference type="Pfam" id="PF12705">
    <property type="entry name" value="PDDEXK_1"/>
    <property type="match status" value="1"/>
</dbReference>
<evidence type="ECO:0000256" key="7">
    <source>
        <dbReference type="ARBA" id="ARBA00022839"/>
    </source>
</evidence>
<dbReference type="InterPro" id="IPR014016">
    <property type="entry name" value="UvrD-like_ATP-bd"/>
</dbReference>
<gene>
    <name evidence="19" type="ORF">CO179_00845</name>
</gene>
<sequence length="1013" mass="116555">MYRSTRESGIRLFYNECMSEIKLNENQLKAVTHDGGPLLIIAGAGTGKTTVVTERIKWLIQEKNIKPEQILALTFTEKAAQEMEERVDVALPFGYTQTWILTFHGFCERVLRAESVHIGLDPGFNIMSEPETQLFINDNLFKFDLKYFRPQGNPGKFLSGLITHFSRLQDDDVLPNEYVAWVDSLEPNEDRSEEDIEKFKELANAYKMYEQLKIENSVMDFADLISKTLVLFRKRKNVLAEYQKKFPYILVDEFQDTNFAQNQLARMLAKESQNITVVADDDQSIYRWRGAAVYNVLDFQKHFKNATFITLTDNYRSSQNILDASYALIQHNNPDRLEPQAGIDKKLVSNIQNQESKINVIWEETVENESEQTVSQIVETMNSNPELNYSDIAILVRANAHAEPFTRAMSRAGIPYQFLGPGRLFKQAEVKDLIAYCRLLVDPADNVSLYRVLSSPMIMASGKDIQWIVSAAKKTNVPMLKIIEDEFLTKDTGQPSLFSDALPLREEENSSLSNVSSQKMSWFIDMVHRHMELMKTHSPGEVLYAFLEDTGELEKMHDPQSEFEQNRVENISAFFNRIKVYEVGHPEAHLFDFVTYLNFMIGAGESPLASQIDWSENNAVKIITVHSAKGLEFDTVFVVNAVDKRFPTVNRRDQIPVPEEMIKEPSPVNDPHIAEERRLFYVALTRAKRNLFITGSKFYHDSETARAKKMSPFITEALGEDVTKFLVQPQQNRKAIDTVEDFDIVEEIVAIDNVEGGVQDLIRKPVTYLSYSQIETFETCPLHYKLGYILKIPTLPNGALTFGTTVHNTLRDVYVRIKDTGEKRMSPELWMEVERIYNSHWSPVGFETKEHEHSRYEDGKKLLRQFIEEDIVRDYSLVTIEEPFTFKLLQNLRLGGRIDRIQRLPDGTLEIIDYKTGKMPEMRELTKGLKGLQLSIYALAAKEVLHEPLENVRLSFYYLESGDRVTIERSEEDLKNAQEKILEVKQKIETSDLLCGNSYICQQGCEYDLFCGE</sequence>
<dbReference type="InterPro" id="IPR014017">
    <property type="entry name" value="DNA_helicase_UvrD-like_C"/>
</dbReference>
<evidence type="ECO:0000259" key="17">
    <source>
        <dbReference type="PROSITE" id="PS51198"/>
    </source>
</evidence>
<feature type="domain" description="UvrD-like helicase C-terminal" evidence="18">
    <location>
        <begin position="319"/>
        <end position="630"/>
    </location>
</feature>
<comment type="catalytic activity">
    <reaction evidence="14">
        <text>ATP + H2O = ADP + phosphate + H(+)</text>
        <dbReference type="Rhea" id="RHEA:13065"/>
        <dbReference type="ChEBI" id="CHEBI:15377"/>
        <dbReference type="ChEBI" id="CHEBI:15378"/>
        <dbReference type="ChEBI" id="CHEBI:30616"/>
        <dbReference type="ChEBI" id="CHEBI:43474"/>
        <dbReference type="ChEBI" id="CHEBI:456216"/>
        <dbReference type="EC" id="5.6.2.4"/>
    </reaction>
</comment>
<dbReference type="Gene3D" id="3.90.320.10">
    <property type="match status" value="1"/>
</dbReference>
<proteinExistence type="inferred from homology"/>
<dbReference type="GO" id="GO:0003677">
    <property type="term" value="F:DNA binding"/>
    <property type="evidence" value="ECO:0007669"/>
    <property type="project" value="UniProtKB-KW"/>
</dbReference>
<evidence type="ECO:0000256" key="2">
    <source>
        <dbReference type="ARBA" id="ARBA00022722"/>
    </source>
</evidence>
<dbReference type="SUPFAM" id="SSF52980">
    <property type="entry name" value="Restriction endonuclease-like"/>
    <property type="match status" value="1"/>
</dbReference>
<dbReference type="GO" id="GO:0005524">
    <property type="term" value="F:ATP binding"/>
    <property type="evidence" value="ECO:0007669"/>
    <property type="project" value="UniProtKB-UniRule"/>
</dbReference>
<comment type="catalytic activity">
    <reaction evidence="12">
        <text>Couples ATP hydrolysis with the unwinding of duplex DNA by translocating in the 3'-5' direction.</text>
        <dbReference type="EC" id="5.6.2.4"/>
    </reaction>
</comment>
<dbReference type="SUPFAM" id="SSF52540">
    <property type="entry name" value="P-loop containing nucleoside triphosphate hydrolases"/>
    <property type="match status" value="1"/>
</dbReference>
<evidence type="ECO:0000256" key="16">
    <source>
        <dbReference type="SAM" id="Coils"/>
    </source>
</evidence>
<evidence type="ECO:0000256" key="11">
    <source>
        <dbReference type="ARBA" id="ARBA00023235"/>
    </source>
</evidence>
<feature type="binding site" evidence="15">
    <location>
        <begin position="42"/>
        <end position="49"/>
    </location>
    <ligand>
        <name>ATP</name>
        <dbReference type="ChEBI" id="CHEBI:30616"/>
    </ligand>
</feature>
<dbReference type="AlphaFoldDB" id="A0A2M7X4F5"/>
<dbReference type="InterPro" id="IPR011335">
    <property type="entry name" value="Restrct_endonuc-II-like"/>
</dbReference>
<evidence type="ECO:0000256" key="4">
    <source>
        <dbReference type="ARBA" id="ARBA00022763"/>
    </source>
</evidence>
<dbReference type="Proteomes" id="UP000231195">
    <property type="component" value="Unassembled WGS sequence"/>
</dbReference>
<dbReference type="InterPro" id="IPR038726">
    <property type="entry name" value="PDDEXK_AddAB-type"/>
</dbReference>
<comment type="similarity">
    <text evidence="1">Belongs to the helicase family. UvrD subfamily.</text>
</comment>
<dbReference type="Pfam" id="PF13361">
    <property type="entry name" value="UvrD_C"/>
    <property type="match status" value="1"/>
</dbReference>
<keyword evidence="16" id="KW-0175">Coiled coil</keyword>
<evidence type="ECO:0000256" key="13">
    <source>
        <dbReference type="ARBA" id="ARBA00034808"/>
    </source>
</evidence>
<dbReference type="PANTHER" id="PTHR11070:SF2">
    <property type="entry name" value="ATP-DEPENDENT DNA HELICASE SRS2"/>
    <property type="match status" value="1"/>
</dbReference>
<keyword evidence="3 15" id="KW-0547">Nucleotide-binding</keyword>
<name>A0A2M7X4F5_UNCKA</name>
<dbReference type="Gene3D" id="1.10.486.10">
    <property type="entry name" value="PCRA, domain 4"/>
    <property type="match status" value="1"/>
</dbReference>
<evidence type="ECO:0000256" key="15">
    <source>
        <dbReference type="PROSITE-ProRule" id="PRU00560"/>
    </source>
</evidence>
<dbReference type="EC" id="5.6.2.4" evidence="13"/>
<keyword evidence="10" id="KW-0234">DNA repair</keyword>
<keyword evidence="2" id="KW-0540">Nuclease</keyword>
<comment type="caution">
    <text evidence="19">The sequence shown here is derived from an EMBL/GenBank/DDBJ whole genome shotgun (WGS) entry which is preliminary data.</text>
</comment>
<feature type="domain" description="UvrD-like helicase ATP-binding" evidence="17">
    <location>
        <begin position="21"/>
        <end position="318"/>
    </location>
</feature>
<dbReference type="InterPro" id="IPR027417">
    <property type="entry name" value="P-loop_NTPase"/>
</dbReference>
<dbReference type="GO" id="GO:0043138">
    <property type="term" value="F:3'-5' DNA helicase activity"/>
    <property type="evidence" value="ECO:0007669"/>
    <property type="project" value="UniProtKB-EC"/>
</dbReference>
<evidence type="ECO:0000256" key="12">
    <source>
        <dbReference type="ARBA" id="ARBA00034617"/>
    </source>
</evidence>
<dbReference type="InterPro" id="IPR013986">
    <property type="entry name" value="DExx_box_DNA_helicase_dom_sf"/>
</dbReference>
<keyword evidence="4" id="KW-0227">DNA damage</keyword>
<evidence type="ECO:0000256" key="6">
    <source>
        <dbReference type="ARBA" id="ARBA00022806"/>
    </source>
</evidence>
<dbReference type="Gene3D" id="1.10.10.160">
    <property type="match status" value="1"/>
</dbReference>
<dbReference type="PROSITE" id="PS51217">
    <property type="entry name" value="UVRD_HELICASE_CTER"/>
    <property type="match status" value="1"/>
</dbReference>